<name>A0A3S0QJY0_9HYPH</name>
<dbReference type="InterPro" id="IPR013815">
    <property type="entry name" value="ATP_grasp_subdomain_1"/>
</dbReference>
<organism evidence="3 4">
    <name type="scientific">Rhizobium anhuiense</name>
    <dbReference type="NCBI Taxonomy" id="1184720"/>
    <lineage>
        <taxon>Bacteria</taxon>
        <taxon>Pseudomonadati</taxon>
        <taxon>Pseudomonadota</taxon>
        <taxon>Alphaproteobacteria</taxon>
        <taxon>Hyphomicrobiales</taxon>
        <taxon>Rhizobiaceae</taxon>
        <taxon>Rhizobium/Agrobacterium group</taxon>
        <taxon>Rhizobium</taxon>
    </lineage>
</organism>
<dbReference type="Gene3D" id="3.30.470.20">
    <property type="entry name" value="ATP-grasp fold, B domain"/>
    <property type="match status" value="1"/>
</dbReference>
<feature type="domain" description="ATP-grasp" evidence="2">
    <location>
        <begin position="240"/>
        <end position="301"/>
    </location>
</feature>
<evidence type="ECO:0000313" key="3">
    <source>
        <dbReference type="EMBL" id="RUL98254.1"/>
    </source>
</evidence>
<dbReference type="GO" id="GO:0046872">
    <property type="term" value="F:metal ion binding"/>
    <property type="evidence" value="ECO:0007669"/>
    <property type="project" value="InterPro"/>
</dbReference>
<evidence type="ECO:0000313" key="4">
    <source>
        <dbReference type="Proteomes" id="UP000273611"/>
    </source>
</evidence>
<dbReference type="InterPro" id="IPR048764">
    <property type="entry name" value="PylC_N"/>
</dbReference>
<dbReference type="PROSITE" id="PS50975">
    <property type="entry name" value="ATP_GRASP"/>
    <property type="match status" value="1"/>
</dbReference>
<dbReference type="SUPFAM" id="SSF56059">
    <property type="entry name" value="Glutathione synthetase ATP-binding domain-like"/>
    <property type="match status" value="1"/>
</dbReference>
<evidence type="ECO:0000256" key="1">
    <source>
        <dbReference type="PROSITE-ProRule" id="PRU00409"/>
    </source>
</evidence>
<protein>
    <submittedName>
        <fullName evidence="3">ATP-grasp domain-containing protein</fullName>
    </submittedName>
</protein>
<keyword evidence="1" id="KW-0547">Nucleotide-binding</keyword>
<dbReference type="Proteomes" id="UP000273611">
    <property type="component" value="Unassembled WGS sequence"/>
</dbReference>
<dbReference type="InterPro" id="IPR011761">
    <property type="entry name" value="ATP-grasp"/>
</dbReference>
<dbReference type="Gene3D" id="3.40.50.20">
    <property type="match status" value="1"/>
</dbReference>
<dbReference type="EMBL" id="RIBW01000014">
    <property type="protein sequence ID" value="RUL98254.1"/>
    <property type="molecule type" value="Genomic_DNA"/>
</dbReference>
<dbReference type="GO" id="GO:0005524">
    <property type="term" value="F:ATP binding"/>
    <property type="evidence" value="ECO:0007669"/>
    <property type="project" value="UniProtKB-UniRule"/>
</dbReference>
<dbReference type="Pfam" id="PF21360">
    <property type="entry name" value="PylC-like_N"/>
    <property type="match status" value="1"/>
</dbReference>
<keyword evidence="1" id="KW-0067">ATP-binding</keyword>
<sequence>MGLRRRPANGRINLVPLRVLLTSASRKAPLLLALKEAVCRIDPKAEVIAGDVDPESPSRYIADHFWAMPRTEEAYIDSLLEGCIARGIRAILPSRDGELLFWSRHKARFAEAGVAVIVSAPDAISRCVDKLAFAESGSSLGLPVIPAAPTPNPFGTSRLVVKERYGAGSIGLGLDLDVRAARAHAASLSCPIFQPFAKGPEISIDAWLNRSGHVHGLVLRRRDRVLNGESHVTTTFRAIELETLATSALEALGLSGPVVMQAIVADGGLAIIETNPRFGGASTTSIAVGLDLLFWSILEAVMPESILPAFVRDSREVRQVRFPRDILIYDPDL</sequence>
<gene>
    <name evidence="3" type="ORF">EEQ99_25425</name>
</gene>
<reference evidence="3 4" key="1">
    <citation type="journal article" date="2015" name="Int. J. Syst. Evol. Microbiol.">
        <title>Rhizobium anhuiense sp. nov., isolated from effective nodules of Vicia faba and Pisum sativum.</title>
        <authorList>
            <person name="Zhang Y.J."/>
            <person name="Zheng W.T."/>
            <person name="Everall I."/>
            <person name="Young J.P."/>
            <person name="Zhang X.X."/>
            <person name="Tian C.F."/>
            <person name="Sui X.H."/>
            <person name="Wang E.T."/>
            <person name="Chen W.X."/>
        </authorList>
    </citation>
    <scope>NUCLEOTIDE SEQUENCE [LARGE SCALE GENOMIC DNA]</scope>
    <source>
        <strain evidence="3 4">CCBAU 23252</strain>
    </source>
</reference>
<evidence type="ECO:0000259" key="2">
    <source>
        <dbReference type="PROSITE" id="PS50975"/>
    </source>
</evidence>
<accession>A0A3S0QJY0</accession>
<dbReference type="Gene3D" id="3.30.1490.20">
    <property type="entry name" value="ATP-grasp fold, A domain"/>
    <property type="match status" value="1"/>
</dbReference>
<dbReference type="Pfam" id="PF15632">
    <property type="entry name" value="ATPgrasp_Ter"/>
    <property type="match status" value="1"/>
</dbReference>
<proteinExistence type="predicted"/>
<comment type="caution">
    <text evidence="3">The sequence shown here is derived from an EMBL/GenBank/DDBJ whole genome shotgun (WGS) entry which is preliminary data.</text>
</comment>
<dbReference type="AlphaFoldDB" id="A0A3S0QJY0"/>